<comment type="catalytic activity">
    <reaction evidence="5">
        <text>L-glutaminyl-[peptide chain release factor] + S-adenosyl-L-methionine = N(5)-methyl-L-glutaminyl-[peptide chain release factor] + S-adenosyl-L-homocysteine + H(+)</text>
        <dbReference type="Rhea" id="RHEA:42896"/>
        <dbReference type="Rhea" id="RHEA-COMP:10271"/>
        <dbReference type="Rhea" id="RHEA-COMP:10272"/>
        <dbReference type="ChEBI" id="CHEBI:15378"/>
        <dbReference type="ChEBI" id="CHEBI:30011"/>
        <dbReference type="ChEBI" id="CHEBI:57856"/>
        <dbReference type="ChEBI" id="CHEBI:59789"/>
        <dbReference type="ChEBI" id="CHEBI:61891"/>
        <dbReference type="EC" id="2.1.1.297"/>
    </reaction>
</comment>
<keyword evidence="9" id="KW-1185">Reference proteome</keyword>
<keyword evidence="3 8" id="KW-0808">Transferase</keyword>
<evidence type="ECO:0000259" key="6">
    <source>
        <dbReference type="Pfam" id="PF05175"/>
    </source>
</evidence>
<evidence type="ECO:0000313" key="8">
    <source>
        <dbReference type="EMBL" id="TWP36501.1"/>
    </source>
</evidence>
<dbReference type="EC" id="2.1.1.297" evidence="1"/>
<keyword evidence="4" id="KW-0949">S-adenosyl-L-methionine</keyword>
<dbReference type="GO" id="GO:0032259">
    <property type="term" value="P:methylation"/>
    <property type="evidence" value="ECO:0007669"/>
    <property type="project" value="UniProtKB-KW"/>
</dbReference>
<organism evidence="8 9">
    <name type="scientific">Leekyejoonella antrihumi</name>
    <dbReference type="NCBI Taxonomy" id="1660198"/>
    <lineage>
        <taxon>Bacteria</taxon>
        <taxon>Bacillati</taxon>
        <taxon>Actinomycetota</taxon>
        <taxon>Actinomycetes</taxon>
        <taxon>Micrococcales</taxon>
        <taxon>Dermacoccaceae</taxon>
        <taxon>Leekyejoonella</taxon>
    </lineage>
</organism>
<dbReference type="Gene3D" id="3.40.50.150">
    <property type="entry name" value="Vaccinia Virus protein VP39"/>
    <property type="match status" value="1"/>
</dbReference>
<protein>
    <recommendedName>
        <fullName evidence="1">peptide chain release factor N(5)-glutamine methyltransferase</fullName>
        <ecNumber evidence="1">2.1.1.297</ecNumber>
    </recommendedName>
</protein>
<dbReference type="Pfam" id="PF05175">
    <property type="entry name" value="MTS"/>
    <property type="match status" value="1"/>
</dbReference>
<evidence type="ECO:0000256" key="5">
    <source>
        <dbReference type="ARBA" id="ARBA00048391"/>
    </source>
</evidence>
<evidence type="ECO:0000256" key="4">
    <source>
        <dbReference type="ARBA" id="ARBA00022691"/>
    </source>
</evidence>
<name>A0A563E2S2_9MICO</name>
<feature type="domain" description="Release factor glutamine methyltransferase N-terminal" evidence="7">
    <location>
        <begin position="7"/>
        <end position="78"/>
    </location>
</feature>
<dbReference type="InterPro" id="IPR029063">
    <property type="entry name" value="SAM-dependent_MTases_sf"/>
</dbReference>
<keyword evidence="2 8" id="KW-0489">Methyltransferase</keyword>
<proteinExistence type="predicted"/>
<dbReference type="NCBIfam" id="TIGR03534">
    <property type="entry name" value="RF_mod_PrmC"/>
    <property type="match status" value="1"/>
</dbReference>
<reference evidence="8 9" key="2">
    <citation type="submission" date="2019-08" db="EMBL/GenBank/DDBJ databases">
        <title>Jejuicoccus antrihumi gen. nov., sp. nov., a new member of the family Dermacoccaceae isolated from a cave.</title>
        <authorList>
            <person name="Schumann P."/>
            <person name="Kim I.S."/>
        </authorList>
    </citation>
    <scope>NUCLEOTIDE SEQUENCE [LARGE SCALE GENOMIC DNA]</scope>
    <source>
        <strain evidence="8 9">C5-26</strain>
    </source>
</reference>
<dbReference type="GO" id="GO:0102559">
    <property type="term" value="F:peptide chain release factor N(5)-glutamine methyltransferase activity"/>
    <property type="evidence" value="ECO:0007669"/>
    <property type="project" value="UniProtKB-EC"/>
</dbReference>
<dbReference type="PANTHER" id="PTHR18895">
    <property type="entry name" value="HEMK METHYLTRANSFERASE"/>
    <property type="match status" value="1"/>
</dbReference>
<dbReference type="Pfam" id="PF17827">
    <property type="entry name" value="PrmC_N"/>
    <property type="match status" value="1"/>
</dbReference>
<evidence type="ECO:0000256" key="2">
    <source>
        <dbReference type="ARBA" id="ARBA00022603"/>
    </source>
</evidence>
<dbReference type="OrthoDB" id="9800643at2"/>
<dbReference type="NCBIfam" id="TIGR00536">
    <property type="entry name" value="hemK_fam"/>
    <property type="match status" value="1"/>
</dbReference>
<accession>A0A563E2S2</accession>
<sequence length="283" mass="30394">MNDARSLVSAAAAELSAAGVPSPETDTVMLLAHAWRRSAGEVRHAMILQHDVDTDVRDRFTVLVEERARRTPLQHLTGTAGFRHLELSVGPGVFVPRPETELLIDLALPHLPRGGVLVDLCTGSGALAFAVKQERPDADVHAVELSDHAYAWACRNRDDLRLDVELTCGPAQSAFPELAGAVDVVVSNPPYVPEDMVPTEPEVRDHDPQIALFGGSCDGLRIPVEVASRAAVLLRSGGLLVMEHAEAQGESLPAAIARQGGWVDVEDHPDLTGRPRAVTARRP</sequence>
<dbReference type="GO" id="GO:0003676">
    <property type="term" value="F:nucleic acid binding"/>
    <property type="evidence" value="ECO:0007669"/>
    <property type="project" value="InterPro"/>
</dbReference>
<dbReference type="InterPro" id="IPR004556">
    <property type="entry name" value="HemK-like"/>
</dbReference>
<dbReference type="InterPro" id="IPR007848">
    <property type="entry name" value="Small_mtfrase_dom"/>
</dbReference>
<dbReference type="InterPro" id="IPR019874">
    <property type="entry name" value="RF_methyltr_PrmC"/>
</dbReference>
<dbReference type="Proteomes" id="UP000320244">
    <property type="component" value="Unassembled WGS sequence"/>
</dbReference>
<dbReference type="RefSeq" id="WP_146316584.1">
    <property type="nucleotide sequence ID" value="NZ_VCQV01000011.1"/>
</dbReference>
<dbReference type="InterPro" id="IPR040758">
    <property type="entry name" value="PrmC_N"/>
</dbReference>
<evidence type="ECO:0000313" key="9">
    <source>
        <dbReference type="Proteomes" id="UP000320244"/>
    </source>
</evidence>
<dbReference type="Gene3D" id="1.10.8.10">
    <property type="entry name" value="DNA helicase RuvA subunit, C-terminal domain"/>
    <property type="match status" value="1"/>
</dbReference>
<dbReference type="InterPro" id="IPR002052">
    <property type="entry name" value="DNA_methylase_N6_adenine_CS"/>
</dbReference>
<dbReference type="CDD" id="cd02440">
    <property type="entry name" value="AdoMet_MTases"/>
    <property type="match status" value="1"/>
</dbReference>
<dbReference type="SUPFAM" id="SSF53335">
    <property type="entry name" value="S-adenosyl-L-methionine-dependent methyltransferases"/>
    <property type="match status" value="1"/>
</dbReference>
<evidence type="ECO:0000256" key="1">
    <source>
        <dbReference type="ARBA" id="ARBA00012771"/>
    </source>
</evidence>
<dbReference type="PROSITE" id="PS00092">
    <property type="entry name" value="N6_MTASE"/>
    <property type="match status" value="1"/>
</dbReference>
<evidence type="ECO:0000256" key="3">
    <source>
        <dbReference type="ARBA" id="ARBA00022679"/>
    </source>
</evidence>
<dbReference type="InterPro" id="IPR050320">
    <property type="entry name" value="N5-glutamine_MTase"/>
</dbReference>
<gene>
    <name evidence="8" type="primary">prmC</name>
    <name evidence="8" type="ORF">FGL98_09810</name>
</gene>
<evidence type="ECO:0000259" key="7">
    <source>
        <dbReference type="Pfam" id="PF17827"/>
    </source>
</evidence>
<comment type="caution">
    <text evidence="8">The sequence shown here is derived from an EMBL/GenBank/DDBJ whole genome shotgun (WGS) entry which is preliminary data.</text>
</comment>
<dbReference type="AlphaFoldDB" id="A0A563E2S2"/>
<reference evidence="8 9" key="1">
    <citation type="submission" date="2019-05" db="EMBL/GenBank/DDBJ databases">
        <authorList>
            <person name="Lee S.D."/>
        </authorList>
    </citation>
    <scope>NUCLEOTIDE SEQUENCE [LARGE SCALE GENOMIC DNA]</scope>
    <source>
        <strain evidence="8 9">C5-26</strain>
    </source>
</reference>
<dbReference type="PANTHER" id="PTHR18895:SF74">
    <property type="entry name" value="MTRF1L RELEASE FACTOR GLUTAMINE METHYLTRANSFERASE"/>
    <property type="match status" value="1"/>
</dbReference>
<dbReference type="EMBL" id="VCQV01000011">
    <property type="protein sequence ID" value="TWP36501.1"/>
    <property type="molecule type" value="Genomic_DNA"/>
</dbReference>
<feature type="domain" description="Methyltransferase small" evidence="6">
    <location>
        <begin position="101"/>
        <end position="192"/>
    </location>
</feature>